<dbReference type="Pfam" id="PF00561">
    <property type="entry name" value="Abhydrolase_1"/>
    <property type="match status" value="1"/>
</dbReference>
<dbReference type="SUPFAM" id="SSF53474">
    <property type="entry name" value="alpha/beta-Hydrolases"/>
    <property type="match status" value="1"/>
</dbReference>
<keyword evidence="5" id="KW-1185">Reference proteome</keyword>
<reference evidence="4" key="1">
    <citation type="journal article" date="2023" name="Mol. Phylogenet. Evol.">
        <title>Genome-scale phylogeny and comparative genomics of the fungal order Sordariales.</title>
        <authorList>
            <person name="Hensen N."/>
            <person name="Bonometti L."/>
            <person name="Westerberg I."/>
            <person name="Brannstrom I.O."/>
            <person name="Guillou S."/>
            <person name="Cros-Aarteil S."/>
            <person name="Calhoun S."/>
            <person name="Haridas S."/>
            <person name="Kuo A."/>
            <person name="Mondo S."/>
            <person name="Pangilinan J."/>
            <person name="Riley R."/>
            <person name="LaButti K."/>
            <person name="Andreopoulos B."/>
            <person name="Lipzen A."/>
            <person name="Chen C."/>
            <person name="Yan M."/>
            <person name="Daum C."/>
            <person name="Ng V."/>
            <person name="Clum A."/>
            <person name="Steindorff A."/>
            <person name="Ohm R.A."/>
            <person name="Martin F."/>
            <person name="Silar P."/>
            <person name="Natvig D.O."/>
            <person name="Lalanne C."/>
            <person name="Gautier V."/>
            <person name="Ament-Velasquez S.L."/>
            <person name="Kruys A."/>
            <person name="Hutchinson M.I."/>
            <person name="Powell A.J."/>
            <person name="Barry K."/>
            <person name="Miller A.N."/>
            <person name="Grigoriev I.V."/>
            <person name="Debuchy R."/>
            <person name="Gladieux P."/>
            <person name="Hiltunen Thoren M."/>
            <person name="Johannesson H."/>
        </authorList>
    </citation>
    <scope>NUCLEOTIDE SEQUENCE</scope>
    <source>
        <strain evidence="4">CBS 141.50</strain>
    </source>
</reference>
<comment type="similarity">
    <text evidence="2">Belongs to the AB hydrolase superfamily. Epoxide hydrolase family.</text>
</comment>
<dbReference type="InterPro" id="IPR029058">
    <property type="entry name" value="AB_hydrolase_fold"/>
</dbReference>
<evidence type="ECO:0000256" key="2">
    <source>
        <dbReference type="ARBA" id="ARBA00038334"/>
    </source>
</evidence>
<dbReference type="PANTHER" id="PTHR43329">
    <property type="entry name" value="EPOXIDE HYDROLASE"/>
    <property type="match status" value="1"/>
</dbReference>
<dbReference type="InterPro" id="IPR000639">
    <property type="entry name" value="Epox_hydrolase-like"/>
</dbReference>
<gene>
    <name evidence="4" type="ORF">C8A04DRAFT_39981</name>
</gene>
<name>A0AAN6UWH0_9PEZI</name>
<dbReference type="GeneID" id="87821398"/>
<dbReference type="InterPro" id="IPR000073">
    <property type="entry name" value="AB_hydrolase_1"/>
</dbReference>
<sequence length="324" mass="36200">MAAVDKLTPNDHRVQHKSYTIPSNPYNTTYHYLLAEPPSSTPTTGTALLVHGFPDLSFGWRYQVPLLLSLGLRVIVPDIAGFGRTDAPSDLHAYSLQRVVKDLLAIVRHVQGKAEGDDVEPIVLAGHDWGGAVVWRFALWHPEALRCVISLQWAGTEVDEALVGREKIRAFLKVLYGARRDDGKQVFNVAKGLDLEALEVDKIGESPLVNGEELEYYADEYARNGIKGPLSWYKTSKINFDEEKVLFDEGRDKITLPTLMVVALRDNALPPAMSANMHEYCTNLTKKEVNATHWALWEAAGETNQHFKDFLQGVLKEQPLKASI</sequence>
<reference evidence="4" key="2">
    <citation type="submission" date="2023-05" db="EMBL/GenBank/DDBJ databases">
        <authorList>
            <consortium name="Lawrence Berkeley National Laboratory"/>
            <person name="Steindorff A."/>
            <person name="Hensen N."/>
            <person name="Bonometti L."/>
            <person name="Westerberg I."/>
            <person name="Brannstrom I.O."/>
            <person name="Guillou S."/>
            <person name="Cros-Aarteil S."/>
            <person name="Calhoun S."/>
            <person name="Haridas S."/>
            <person name="Kuo A."/>
            <person name="Mondo S."/>
            <person name="Pangilinan J."/>
            <person name="Riley R."/>
            <person name="Labutti K."/>
            <person name="Andreopoulos B."/>
            <person name="Lipzen A."/>
            <person name="Chen C."/>
            <person name="Yanf M."/>
            <person name="Daum C."/>
            <person name="Ng V."/>
            <person name="Clum A."/>
            <person name="Ohm R."/>
            <person name="Martin F."/>
            <person name="Silar P."/>
            <person name="Natvig D."/>
            <person name="Lalanne C."/>
            <person name="Gautier V."/>
            <person name="Ament-Velasquez S.L."/>
            <person name="Kruys A."/>
            <person name="Hutchinson M.I."/>
            <person name="Powell A.J."/>
            <person name="Barry K."/>
            <person name="Miller A.N."/>
            <person name="Grigoriev I.V."/>
            <person name="Debuchy R."/>
            <person name="Gladieux P."/>
            <person name="Thoren M.H."/>
            <person name="Johannesson H."/>
        </authorList>
    </citation>
    <scope>NUCLEOTIDE SEQUENCE</scope>
    <source>
        <strain evidence="4">CBS 141.50</strain>
    </source>
</reference>
<evidence type="ECO:0000313" key="4">
    <source>
        <dbReference type="EMBL" id="KAK4140324.1"/>
    </source>
</evidence>
<dbReference type="Gene3D" id="3.40.50.1820">
    <property type="entry name" value="alpha/beta hydrolase"/>
    <property type="match status" value="1"/>
</dbReference>
<keyword evidence="1 4" id="KW-0378">Hydrolase</keyword>
<dbReference type="Proteomes" id="UP001302676">
    <property type="component" value="Unassembled WGS sequence"/>
</dbReference>
<protein>
    <submittedName>
        <fullName evidence="4">Alpha/Beta hydrolase protein</fullName>
    </submittedName>
</protein>
<dbReference type="RefSeq" id="XP_062633695.1">
    <property type="nucleotide sequence ID" value="XM_062784785.1"/>
</dbReference>
<dbReference type="GO" id="GO:0016787">
    <property type="term" value="F:hydrolase activity"/>
    <property type="evidence" value="ECO:0007669"/>
    <property type="project" value="UniProtKB-KW"/>
</dbReference>
<feature type="domain" description="AB hydrolase-1" evidence="3">
    <location>
        <begin position="48"/>
        <end position="299"/>
    </location>
</feature>
<dbReference type="AlphaFoldDB" id="A0AAN6UWH0"/>
<proteinExistence type="inferred from homology"/>
<evidence type="ECO:0000256" key="1">
    <source>
        <dbReference type="ARBA" id="ARBA00022801"/>
    </source>
</evidence>
<accession>A0AAN6UWH0</accession>
<evidence type="ECO:0000259" key="3">
    <source>
        <dbReference type="Pfam" id="PF00561"/>
    </source>
</evidence>
<dbReference type="EMBL" id="MU853634">
    <property type="protein sequence ID" value="KAK4140324.1"/>
    <property type="molecule type" value="Genomic_DNA"/>
</dbReference>
<dbReference type="PRINTS" id="PR00412">
    <property type="entry name" value="EPOXHYDRLASE"/>
</dbReference>
<evidence type="ECO:0000313" key="5">
    <source>
        <dbReference type="Proteomes" id="UP001302676"/>
    </source>
</evidence>
<dbReference type="PRINTS" id="PR00111">
    <property type="entry name" value="ABHYDROLASE"/>
</dbReference>
<comment type="caution">
    <text evidence="4">The sequence shown here is derived from an EMBL/GenBank/DDBJ whole genome shotgun (WGS) entry which is preliminary data.</text>
</comment>
<organism evidence="4 5">
    <name type="scientific">Dichotomopilus funicola</name>
    <dbReference type="NCBI Taxonomy" id="1934379"/>
    <lineage>
        <taxon>Eukaryota</taxon>
        <taxon>Fungi</taxon>
        <taxon>Dikarya</taxon>
        <taxon>Ascomycota</taxon>
        <taxon>Pezizomycotina</taxon>
        <taxon>Sordariomycetes</taxon>
        <taxon>Sordariomycetidae</taxon>
        <taxon>Sordariales</taxon>
        <taxon>Chaetomiaceae</taxon>
        <taxon>Dichotomopilus</taxon>
    </lineage>
</organism>